<organism evidence="1 2">
    <name type="scientific">Paenibacillus amylolyticus</name>
    <dbReference type="NCBI Taxonomy" id="1451"/>
    <lineage>
        <taxon>Bacteria</taxon>
        <taxon>Bacillati</taxon>
        <taxon>Bacillota</taxon>
        <taxon>Bacilli</taxon>
        <taxon>Bacillales</taxon>
        <taxon>Paenibacillaceae</taxon>
        <taxon>Paenibacillus</taxon>
    </lineage>
</organism>
<dbReference type="Proteomes" id="UP001254832">
    <property type="component" value="Unassembled WGS sequence"/>
</dbReference>
<sequence length="42" mass="4625">MGCVFVRCGGSNAARSLCERRRASLRGFGCRPLRPDGEWLSP</sequence>
<accession>A0AAP5H5H8</accession>
<evidence type="ECO:0000313" key="2">
    <source>
        <dbReference type="Proteomes" id="UP001254832"/>
    </source>
</evidence>
<dbReference type="RefSeq" id="WP_268795327.1">
    <property type="nucleotide sequence ID" value="NZ_JAVDTR010000011.1"/>
</dbReference>
<reference evidence="1" key="1">
    <citation type="submission" date="2023-07" db="EMBL/GenBank/DDBJ databases">
        <title>Sorghum-associated microbial communities from plants grown in Nebraska, USA.</title>
        <authorList>
            <person name="Schachtman D."/>
        </authorList>
    </citation>
    <scope>NUCLEOTIDE SEQUENCE</scope>
    <source>
        <strain evidence="1">BE80</strain>
    </source>
</reference>
<dbReference type="EMBL" id="JAVDTR010000011">
    <property type="protein sequence ID" value="MDR6725381.1"/>
    <property type="molecule type" value="Genomic_DNA"/>
</dbReference>
<dbReference type="AlphaFoldDB" id="A0AAP5H5H8"/>
<gene>
    <name evidence="1" type="ORF">J2W91_003880</name>
</gene>
<proteinExistence type="predicted"/>
<protein>
    <submittedName>
        <fullName evidence="1">Uncharacterized protein</fullName>
    </submittedName>
</protein>
<comment type="caution">
    <text evidence="1">The sequence shown here is derived from an EMBL/GenBank/DDBJ whole genome shotgun (WGS) entry which is preliminary data.</text>
</comment>
<evidence type="ECO:0000313" key="1">
    <source>
        <dbReference type="EMBL" id="MDR6725381.1"/>
    </source>
</evidence>
<name>A0AAP5H5H8_PAEAM</name>